<dbReference type="PANTHER" id="PTHR44328:SF17">
    <property type="entry name" value="GLUTATHIONE S-TRANSFERASE"/>
    <property type="match status" value="1"/>
</dbReference>
<accession>A0AAN9IRW0</accession>
<dbReference type="InterPro" id="IPR036249">
    <property type="entry name" value="Thioredoxin-like_sf"/>
</dbReference>
<dbReference type="InterPro" id="IPR044629">
    <property type="entry name" value="GSTL1/2/3"/>
</dbReference>
<dbReference type="InterPro" id="IPR023210">
    <property type="entry name" value="NADP_OxRdtase_dom"/>
</dbReference>
<dbReference type="Gene3D" id="3.20.20.100">
    <property type="entry name" value="NADP-dependent oxidoreductase domain"/>
    <property type="match status" value="1"/>
</dbReference>
<dbReference type="SUPFAM" id="SSF51430">
    <property type="entry name" value="NAD(P)-linked oxidoreductase"/>
    <property type="match status" value="1"/>
</dbReference>
<dbReference type="PANTHER" id="PTHR44328">
    <property type="entry name" value="GLUTATHIONE S-TRANSFERASE L1"/>
    <property type="match status" value="1"/>
</dbReference>
<dbReference type="Pfam" id="PF13410">
    <property type="entry name" value="GST_C_2"/>
    <property type="match status" value="1"/>
</dbReference>
<feature type="domain" description="NADP-dependent oxidoreductase" evidence="1">
    <location>
        <begin position="7"/>
        <end position="95"/>
    </location>
</feature>
<organism evidence="2 3">
    <name type="scientific">Clitoria ternatea</name>
    <name type="common">Butterfly pea</name>
    <dbReference type="NCBI Taxonomy" id="43366"/>
    <lineage>
        <taxon>Eukaryota</taxon>
        <taxon>Viridiplantae</taxon>
        <taxon>Streptophyta</taxon>
        <taxon>Embryophyta</taxon>
        <taxon>Tracheophyta</taxon>
        <taxon>Spermatophyta</taxon>
        <taxon>Magnoliopsida</taxon>
        <taxon>eudicotyledons</taxon>
        <taxon>Gunneridae</taxon>
        <taxon>Pentapetalae</taxon>
        <taxon>rosids</taxon>
        <taxon>fabids</taxon>
        <taxon>Fabales</taxon>
        <taxon>Fabaceae</taxon>
        <taxon>Papilionoideae</taxon>
        <taxon>50 kb inversion clade</taxon>
        <taxon>NPAAA clade</taxon>
        <taxon>indigoferoid/millettioid clade</taxon>
        <taxon>Phaseoleae</taxon>
        <taxon>Clitoria</taxon>
    </lineage>
</organism>
<protein>
    <recommendedName>
        <fullName evidence="1">NADP-dependent oxidoreductase domain-containing protein</fullName>
    </recommendedName>
</protein>
<dbReference type="InterPro" id="IPR036812">
    <property type="entry name" value="NAD(P)_OxRdtase_dom_sf"/>
</dbReference>
<dbReference type="Pfam" id="PF00248">
    <property type="entry name" value="Aldo_ket_red"/>
    <property type="match status" value="1"/>
</dbReference>
<proteinExistence type="predicted"/>
<gene>
    <name evidence="2" type="ORF">RJT34_19880</name>
</gene>
<keyword evidence="3" id="KW-1185">Reference proteome</keyword>
<dbReference type="EMBL" id="JAYKXN010000005">
    <property type="protein sequence ID" value="KAK7285120.1"/>
    <property type="molecule type" value="Genomic_DNA"/>
</dbReference>
<sequence>MEPILMKIESNNVIVKGSSEYVRSCCEASFHRLGVDYIDLYYQHRVDTTVPIEDTVNAATTKLTMGELKKLVQEVKIRYIGLSEASPDTIRRAHAVHVWLQDNIKLVPIDLADRPAWYKEKVYPPNKVGNLVPSLEHNGKAIGESLDLIKYIDANFEGAISLSKSKREFGEQLLASIDELTKDAYSTFKGDPVQKTSASFDYLESALGKFNEGPFFLGQFSLVDIAFAPFLERFLIIMPEVCNHHLTAGRPNLAAYIQLFKIHDLYSAFEDLIPEIHLVFE</sequence>
<evidence type="ECO:0000259" key="1">
    <source>
        <dbReference type="Pfam" id="PF00248"/>
    </source>
</evidence>
<comment type="caution">
    <text evidence="2">The sequence shown here is derived from an EMBL/GenBank/DDBJ whole genome shotgun (WGS) entry which is preliminary data.</text>
</comment>
<dbReference type="Gene3D" id="1.20.1050.10">
    <property type="match status" value="1"/>
</dbReference>
<evidence type="ECO:0000313" key="2">
    <source>
        <dbReference type="EMBL" id="KAK7285120.1"/>
    </source>
</evidence>
<dbReference type="GO" id="GO:0004364">
    <property type="term" value="F:glutathione transferase activity"/>
    <property type="evidence" value="ECO:0007669"/>
    <property type="project" value="InterPro"/>
</dbReference>
<reference evidence="2 3" key="1">
    <citation type="submission" date="2024-01" db="EMBL/GenBank/DDBJ databases">
        <title>The genomes of 5 underutilized Papilionoideae crops provide insights into root nodulation and disease resistance.</title>
        <authorList>
            <person name="Yuan L."/>
        </authorList>
    </citation>
    <scope>NUCLEOTIDE SEQUENCE [LARGE SCALE GENOMIC DNA]</scope>
    <source>
        <strain evidence="2">LY-2023</strain>
        <tissue evidence="2">Leaf</tissue>
    </source>
</reference>
<name>A0AAN9IRW0_CLITE</name>
<dbReference type="Proteomes" id="UP001359559">
    <property type="component" value="Unassembled WGS sequence"/>
</dbReference>
<evidence type="ECO:0000313" key="3">
    <source>
        <dbReference type="Proteomes" id="UP001359559"/>
    </source>
</evidence>
<dbReference type="SUPFAM" id="SSF52833">
    <property type="entry name" value="Thioredoxin-like"/>
    <property type="match status" value="1"/>
</dbReference>
<dbReference type="InterPro" id="IPR036282">
    <property type="entry name" value="Glutathione-S-Trfase_C_sf"/>
</dbReference>
<dbReference type="SUPFAM" id="SSF47616">
    <property type="entry name" value="GST C-terminal domain-like"/>
    <property type="match status" value="1"/>
</dbReference>
<dbReference type="AlphaFoldDB" id="A0AAN9IRW0"/>